<proteinExistence type="predicted"/>
<comment type="caution">
    <text evidence="1">The sequence shown here is derived from an EMBL/GenBank/DDBJ whole genome shotgun (WGS) entry which is preliminary data.</text>
</comment>
<protein>
    <submittedName>
        <fullName evidence="1">Uncharacterized protein</fullName>
    </submittedName>
</protein>
<keyword evidence="2" id="KW-1185">Reference proteome</keyword>
<reference evidence="1 2" key="1">
    <citation type="journal article" date="2015" name="Environ. Microbiol.">
        <title>Genome analyses suggest the presence of polyploidy and recent human-driven expansions in eight global populations of the honeybee pathogen Nosema ceranae.</title>
        <authorList>
            <person name="Pelin A."/>
            <person name="Selman M."/>
            <person name="Aris-Brosou S."/>
            <person name="Farinelli L."/>
            <person name="Corradi N."/>
        </authorList>
    </citation>
    <scope>NUCLEOTIDE SEQUENCE [LARGE SCALE GENOMIC DNA]</scope>
    <source>
        <strain evidence="1 2">PA08 1199</strain>
    </source>
</reference>
<dbReference type="AlphaFoldDB" id="A0A0F9WL99"/>
<evidence type="ECO:0000313" key="1">
    <source>
        <dbReference type="EMBL" id="KKO73863.1"/>
    </source>
</evidence>
<organism evidence="1 2">
    <name type="scientific">Vairimorpha ceranae</name>
    <dbReference type="NCBI Taxonomy" id="40302"/>
    <lineage>
        <taxon>Eukaryota</taxon>
        <taxon>Fungi</taxon>
        <taxon>Fungi incertae sedis</taxon>
        <taxon>Microsporidia</taxon>
        <taxon>Nosematidae</taxon>
        <taxon>Vairimorpha</taxon>
    </lineage>
</organism>
<gene>
    <name evidence="1" type="ORF">AAJ76_1970002564</name>
</gene>
<dbReference type="GeneID" id="36319302"/>
<dbReference type="RefSeq" id="XP_024329605.1">
    <property type="nucleotide sequence ID" value="XM_024474385.1"/>
</dbReference>
<accession>A0A0F9WL99</accession>
<evidence type="ECO:0000313" key="2">
    <source>
        <dbReference type="Proteomes" id="UP000034350"/>
    </source>
</evidence>
<dbReference type="VEuPathDB" id="MicrosporidiaDB:AAJ76_1970002564"/>
<sequence>MLTLSQAKKDLQFNNLYAVDTTKISFEDSLVVKKIKLTFYDRHKIESKLISRTIPGILNEMKKQKISNHKYMIIEINLNFIVQVLIYIQDFKVCVKNHSFLCVKFIDNMRFLKVIAKNISESIEFNKMLYLIESELYEELQIPYSTDYLLRRHLNGLKSQIHDYAENLSNLTTLLDKFEIII</sequence>
<dbReference type="EMBL" id="JPQZ01000197">
    <property type="protein sequence ID" value="KKO73863.1"/>
    <property type="molecule type" value="Genomic_DNA"/>
</dbReference>
<dbReference type="Proteomes" id="UP000034350">
    <property type="component" value="Unassembled WGS sequence"/>
</dbReference>
<name>A0A0F9WL99_9MICR</name>